<dbReference type="Pfam" id="PF11157">
    <property type="entry name" value="DUF2937"/>
    <property type="match status" value="1"/>
</dbReference>
<keyword evidence="1" id="KW-1133">Transmembrane helix</keyword>
<feature type="transmembrane region" description="Helical" evidence="1">
    <location>
        <begin position="134"/>
        <end position="163"/>
    </location>
</feature>
<keyword evidence="1" id="KW-0472">Membrane</keyword>
<evidence type="ECO:0008006" key="4">
    <source>
        <dbReference type="Google" id="ProtNLM"/>
    </source>
</evidence>
<keyword evidence="3" id="KW-1185">Reference proteome</keyword>
<dbReference type="Proteomes" id="UP000218554">
    <property type="component" value="Chromosome"/>
</dbReference>
<dbReference type="InterPro" id="IPR022584">
    <property type="entry name" value="DUF2937"/>
</dbReference>
<keyword evidence="1" id="KW-0812">Transmembrane</keyword>
<dbReference type="AlphaFoldDB" id="A0AAD1FGA7"/>
<organism evidence="2 3">
    <name type="scientific">Metapseudomonas furukawaii</name>
    <name type="common">Pseudomonas furukawaii</name>
    <dbReference type="NCBI Taxonomy" id="1149133"/>
    <lineage>
        <taxon>Bacteria</taxon>
        <taxon>Pseudomonadati</taxon>
        <taxon>Pseudomonadota</taxon>
        <taxon>Gammaproteobacteria</taxon>
        <taxon>Pseudomonadales</taxon>
        <taxon>Pseudomonadaceae</taxon>
        <taxon>Metapseudomonas</taxon>
    </lineage>
</organism>
<evidence type="ECO:0000313" key="3">
    <source>
        <dbReference type="Proteomes" id="UP000218554"/>
    </source>
</evidence>
<accession>A0AAD1FGA7</accession>
<protein>
    <recommendedName>
        <fullName evidence="4">DUF2937 family protein</fullName>
    </recommendedName>
</protein>
<proteinExistence type="predicted"/>
<reference evidence="2 3" key="2">
    <citation type="journal article" date="2017" name="Int. J. Syst. Evol. Microbiol.">
        <title>Pseudomonas furukawaii sp. nov., a polychlorinated biphenyl-degrading bacterium isolated from biphenyl-contaminated soil in Japan.</title>
        <authorList>
            <person name="Kimura N."/>
            <person name="Watanabe T."/>
            <person name="Suenaga H."/>
            <person name="Fujihara H."/>
            <person name="Futagami T."/>
            <person name="Goto M."/>
            <person name="Hanada S."/>
            <person name="Hirose J."/>
        </authorList>
    </citation>
    <scope>NUCLEOTIDE SEQUENCE [LARGE SCALE GENOMIC DNA]</scope>
    <source>
        <strain evidence="3">DSM 10086 / NBRC 110670 / KF707</strain>
    </source>
</reference>
<evidence type="ECO:0000256" key="1">
    <source>
        <dbReference type="SAM" id="Phobius"/>
    </source>
</evidence>
<dbReference type="KEGG" id="pfuw:KF707C_36980"/>
<reference evidence="3" key="1">
    <citation type="submission" date="2015-05" db="EMBL/GenBank/DDBJ databases">
        <title>Draft genome sequencing of a biphenyl-degrading bacterium, Pseudomonas balearica KF707 (=NBRC110670).</title>
        <authorList>
            <person name="Kimura N."/>
            <person name="Hirose J."/>
            <person name="Watanabe T."/>
            <person name="Suenaga H."/>
            <person name="Fujihara H."/>
            <person name="Noguchi M."/>
            <person name="Hashimoto M."/>
            <person name="Shimodaira J."/>
            <person name="Tsuchikane K."/>
            <person name="Hosoyama A."/>
            <person name="Yamazoe A."/>
            <person name="Fujita N."/>
            <person name="Furukawa K."/>
        </authorList>
    </citation>
    <scope>NUCLEOTIDE SEQUENCE [LARGE SCALE GENOMIC DNA]</scope>
    <source>
        <strain evidence="3">DSM 10086 / NBRC 110670 / KF707</strain>
    </source>
</reference>
<evidence type="ECO:0000313" key="2">
    <source>
        <dbReference type="EMBL" id="BAU75386.1"/>
    </source>
</evidence>
<sequence>MLRSYLRLILFTFGLLAGIQVPGFIEDYAQRVDAHRAEAEQGLSGFRETAQRFFKGDLVALVAHYRASTDPVMRSDADSIAHLVARAELMQREWQAMQGTWYRRAWHVLALADPGLRQETLAGYGYQVLLKPEAIAWGLSCGLLLAWLVESVVLLIGAAAGVGRSRKVQQRHRL</sequence>
<dbReference type="RefSeq" id="WP_003454859.1">
    <property type="nucleotide sequence ID" value="NZ_AJMR01000216.1"/>
</dbReference>
<dbReference type="PIRSF" id="PIRSF029393">
    <property type="entry name" value="UCP029393"/>
    <property type="match status" value="1"/>
</dbReference>
<dbReference type="EMBL" id="AP014862">
    <property type="protein sequence ID" value="BAU75386.1"/>
    <property type="molecule type" value="Genomic_DNA"/>
</dbReference>
<gene>
    <name evidence="2" type="ORF">KF707C_36980</name>
</gene>
<name>A0AAD1FGA7_METFU</name>
<dbReference type="InterPro" id="IPR016917">
    <property type="entry name" value="UCP029393"/>
</dbReference>